<name>A0ABD0J8V4_9CAEN</name>
<sequence>MLIVGKERCYVVETNDERRWDALVHDADDLHAFTDAMYKDITANSTDHLTPLSHSHAWSDYHSSLERWQCDDKDVFLLSYTPPPIS</sequence>
<dbReference type="EMBL" id="JACVVK020000561">
    <property type="protein sequence ID" value="KAK7466009.1"/>
    <property type="molecule type" value="Genomic_DNA"/>
</dbReference>
<keyword evidence="2" id="KW-1185">Reference proteome</keyword>
<accession>A0ABD0J8V4</accession>
<reference evidence="1 2" key="1">
    <citation type="journal article" date="2023" name="Sci. Data">
        <title>Genome assembly of the Korean intertidal mud-creeper Batillaria attramentaria.</title>
        <authorList>
            <person name="Patra A.K."/>
            <person name="Ho P.T."/>
            <person name="Jun S."/>
            <person name="Lee S.J."/>
            <person name="Kim Y."/>
            <person name="Won Y.J."/>
        </authorList>
    </citation>
    <scope>NUCLEOTIDE SEQUENCE [LARGE SCALE GENOMIC DNA]</scope>
    <source>
        <strain evidence="1">Wonlab-2016</strain>
    </source>
</reference>
<comment type="caution">
    <text evidence="1">The sequence shown here is derived from an EMBL/GenBank/DDBJ whole genome shotgun (WGS) entry which is preliminary data.</text>
</comment>
<proteinExistence type="predicted"/>
<evidence type="ECO:0000313" key="2">
    <source>
        <dbReference type="Proteomes" id="UP001519460"/>
    </source>
</evidence>
<dbReference type="AlphaFoldDB" id="A0ABD0J8V4"/>
<gene>
    <name evidence="1" type="ORF">BaRGS_00037446</name>
</gene>
<protein>
    <submittedName>
        <fullName evidence="1">Uncharacterized protein</fullName>
    </submittedName>
</protein>
<dbReference type="Proteomes" id="UP001519460">
    <property type="component" value="Unassembled WGS sequence"/>
</dbReference>
<evidence type="ECO:0000313" key="1">
    <source>
        <dbReference type="EMBL" id="KAK7466009.1"/>
    </source>
</evidence>
<organism evidence="1 2">
    <name type="scientific">Batillaria attramentaria</name>
    <dbReference type="NCBI Taxonomy" id="370345"/>
    <lineage>
        <taxon>Eukaryota</taxon>
        <taxon>Metazoa</taxon>
        <taxon>Spiralia</taxon>
        <taxon>Lophotrochozoa</taxon>
        <taxon>Mollusca</taxon>
        <taxon>Gastropoda</taxon>
        <taxon>Caenogastropoda</taxon>
        <taxon>Sorbeoconcha</taxon>
        <taxon>Cerithioidea</taxon>
        <taxon>Batillariidae</taxon>
        <taxon>Batillaria</taxon>
    </lineage>
</organism>